<proteinExistence type="predicted"/>
<gene>
    <name evidence="2" type="ORF">Hs20B_11220</name>
</gene>
<organism evidence="2 3">
    <name type="scientific">Pseudolactococcus insecticola</name>
    <dbReference type="NCBI Taxonomy" id="2709158"/>
    <lineage>
        <taxon>Bacteria</taxon>
        <taxon>Bacillati</taxon>
        <taxon>Bacillota</taxon>
        <taxon>Bacilli</taxon>
        <taxon>Lactobacillales</taxon>
        <taxon>Streptococcaceae</taxon>
        <taxon>Pseudolactococcus</taxon>
    </lineage>
</organism>
<feature type="transmembrane region" description="Helical" evidence="1">
    <location>
        <begin position="15"/>
        <end position="40"/>
    </location>
</feature>
<accession>A0A6A0B8N8</accession>
<dbReference type="AlphaFoldDB" id="A0A6A0B8N8"/>
<sequence>MIKQQFYVFMLGTVFYAWFFADAILSGHLFLTGFWGVLLIRKLMLAYKADRWLRKIEKG</sequence>
<keyword evidence="1" id="KW-0812">Transmembrane</keyword>
<name>A0A6A0B8N8_9LACT</name>
<reference evidence="2 3" key="1">
    <citation type="submission" date="2020-02" db="EMBL/GenBank/DDBJ databases">
        <title>Draft genome sequence of Lactococcus sp. Hs20B0-1.</title>
        <authorList>
            <person name="Noda S."/>
            <person name="Yuki M."/>
            <person name="Ohkuma M."/>
        </authorList>
    </citation>
    <scope>NUCLEOTIDE SEQUENCE [LARGE SCALE GENOMIC DNA]</scope>
    <source>
        <strain evidence="2 3">Hs20B0-1</strain>
    </source>
</reference>
<dbReference type="Proteomes" id="UP000475928">
    <property type="component" value="Unassembled WGS sequence"/>
</dbReference>
<dbReference type="Pfam" id="PF11676">
    <property type="entry name" value="DUF3272"/>
    <property type="match status" value="1"/>
</dbReference>
<protein>
    <recommendedName>
        <fullName evidence="4">DUF3272 domain-containing protein</fullName>
    </recommendedName>
</protein>
<keyword evidence="1" id="KW-1133">Transmembrane helix</keyword>
<evidence type="ECO:0000313" key="2">
    <source>
        <dbReference type="EMBL" id="GFH40724.1"/>
    </source>
</evidence>
<evidence type="ECO:0000313" key="3">
    <source>
        <dbReference type="Proteomes" id="UP000475928"/>
    </source>
</evidence>
<evidence type="ECO:0008006" key="4">
    <source>
        <dbReference type="Google" id="ProtNLM"/>
    </source>
</evidence>
<evidence type="ECO:0000256" key="1">
    <source>
        <dbReference type="SAM" id="Phobius"/>
    </source>
</evidence>
<keyword evidence="3" id="KW-1185">Reference proteome</keyword>
<comment type="caution">
    <text evidence="2">The sequence shown here is derived from an EMBL/GenBank/DDBJ whole genome shotgun (WGS) entry which is preliminary data.</text>
</comment>
<keyword evidence="1" id="KW-0472">Membrane</keyword>
<dbReference type="EMBL" id="BLLH01000005">
    <property type="protein sequence ID" value="GFH40724.1"/>
    <property type="molecule type" value="Genomic_DNA"/>
</dbReference>
<dbReference type="InterPro" id="IPR021690">
    <property type="entry name" value="DUF3272"/>
</dbReference>
<dbReference type="RefSeq" id="WP_172356519.1">
    <property type="nucleotide sequence ID" value="NZ_BLLH01000005.1"/>
</dbReference>